<evidence type="ECO:0000313" key="23">
    <source>
        <dbReference type="Proteomes" id="UP000228626"/>
    </source>
</evidence>
<dbReference type="InterPro" id="IPR013437">
    <property type="entry name" value="FtsW"/>
</dbReference>
<feature type="transmembrane region" description="Helical" evidence="21">
    <location>
        <begin position="29"/>
        <end position="56"/>
    </location>
</feature>
<feature type="transmembrane region" description="Helical" evidence="21">
    <location>
        <begin position="184"/>
        <end position="200"/>
    </location>
</feature>
<evidence type="ECO:0000256" key="11">
    <source>
        <dbReference type="ARBA" id="ARBA00023136"/>
    </source>
</evidence>
<keyword evidence="13" id="KW-0961">Cell wall biogenesis/degradation</keyword>
<evidence type="ECO:0000256" key="21">
    <source>
        <dbReference type="SAM" id="Phobius"/>
    </source>
</evidence>
<keyword evidence="5" id="KW-0328">Glycosyltransferase</keyword>
<sequence>MFQRRRLQRIKMLLSGFIHERANYHQPDFFIIITVLAIIIFGLIMLSSASSAISYARYQSSYYYFNHQLFGLGLGLILFYGLSRFDYHRFRNAALLLLVGSLGLLLIVFIPALSAGWGHAKSWINIFGFSLQPSEFVKLTFLLYLAAWIEKRGKELFDLHQGTMPFISLLMIISFLMLMQPDTGTLFILLAISLTVYFIGGGNIKHIASIGAVGIIVLFILLKMAPYQMDRFRCFFDPSYSPDEYCYQVNQSLIAAGSGGLLGRGFGNSRQKFRYLPEAQGDAIFPIIAEEMGMVISVFLVMLFLFLFYRGFLVSQRAPDIYGQLLAIGVISWFCLQAFLNIGGMINLIPMTGVPLPFISYGGSAMMAALAGAGILVNISKQTK</sequence>
<feature type="transmembrane region" description="Helical" evidence="21">
    <location>
        <begin position="207"/>
        <end position="225"/>
    </location>
</feature>
<dbReference type="Pfam" id="PF01098">
    <property type="entry name" value="FTSW_RODA_SPOVE"/>
    <property type="match status" value="1"/>
</dbReference>
<name>A0A2H0V1R8_9BACT</name>
<evidence type="ECO:0000256" key="12">
    <source>
        <dbReference type="ARBA" id="ARBA00023306"/>
    </source>
</evidence>
<comment type="catalytic activity">
    <reaction evidence="20">
        <text>[GlcNAc-(1-&gt;4)-Mur2Ac(oyl-L-Ala-gamma-D-Glu-L-Lys-D-Ala-D-Ala)](n)-di-trans,octa-cis-undecaprenyl diphosphate + beta-D-GlcNAc-(1-&gt;4)-Mur2Ac(oyl-L-Ala-gamma-D-Glu-L-Lys-D-Ala-D-Ala)-di-trans,octa-cis-undecaprenyl diphosphate = [GlcNAc-(1-&gt;4)-Mur2Ac(oyl-L-Ala-gamma-D-Glu-L-Lys-D-Ala-D-Ala)](n+1)-di-trans,octa-cis-undecaprenyl diphosphate + di-trans,octa-cis-undecaprenyl diphosphate + H(+)</text>
        <dbReference type="Rhea" id="RHEA:23708"/>
        <dbReference type="Rhea" id="RHEA-COMP:9602"/>
        <dbReference type="Rhea" id="RHEA-COMP:9603"/>
        <dbReference type="ChEBI" id="CHEBI:15378"/>
        <dbReference type="ChEBI" id="CHEBI:58405"/>
        <dbReference type="ChEBI" id="CHEBI:60033"/>
        <dbReference type="ChEBI" id="CHEBI:78435"/>
        <dbReference type="EC" id="2.4.99.28"/>
    </reaction>
</comment>
<evidence type="ECO:0000256" key="3">
    <source>
        <dbReference type="ARBA" id="ARBA00022475"/>
    </source>
</evidence>
<evidence type="ECO:0000256" key="2">
    <source>
        <dbReference type="ARBA" id="ARBA00004752"/>
    </source>
</evidence>
<comment type="similarity">
    <text evidence="16">Belongs to the SEDS family. FtsW subfamily.</text>
</comment>
<comment type="subcellular location">
    <subcellularLocation>
        <location evidence="1">Cell membrane</location>
        <topology evidence="1">Multi-pass membrane protein</topology>
    </subcellularLocation>
</comment>
<feature type="transmembrane region" description="Helical" evidence="21">
    <location>
        <begin position="358"/>
        <end position="379"/>
    </location>
</feature>
<evidence type="ECO:0000256" key="13">
    <source>
        <dbReference type="ARBA" id="ARBA00023316"/>
    </source>
</evidence>
<feature type="transmembrane region" description="Helical" evidence="21">
    <location>
        <begin position="94"/>
        <end position="117"/>
    </location>
</feature>
<keyword evidence="6" id="KW-0808">Transferase</keyword>
<dbReference type="GO" id="GO:0008955">
    <property type="term" value="F:peptidoglycan glycosyltransferase activity"/>
    <property type="evidence" value="ECO:0007669"/>
    <property type="project" value="UniProtKB-EC"/>
</dbReference>
<evidence type="ECO:0000256" key="7">
    <source>
        <dbReference type="ARBA" id="ARBA00022692"/>
    </source>
</evidence>
<proteinExistence type="inferred from homology"/>
<dbReference type="EMBL" id="PFAR01000038">
    <property type="protein sequence ID" value="PIR92995.1"/>
    <property type="molecule type" value="Genomic_DNA"/>
</dbReference>
<dbReference type="PANTHER" id="PTHR30474:SF2">
    <property type="entry name" value="PEPTIDOGLYCAN GLYCOSYLTRANSFERASE FTSW-RELATED"/>
    <property type="match status" value="1"/>
</dbReference>
<dbReference type="AlphaFoldDB" id="A0A2H0V1R8"/>
<dbReference type="GO" id="GO:0071555">
    <property type="term" value="P:cell wall organization"/>
    <property type="evidence" value="ECO:0007669"/>
    <property type="project" value="UniProtKB-KW"/>
</dbReference>
<evidence type="ECO:0000256" key="8">
    <source>
        <dbReference type="ARBA" id="ARBA00022960"/>
    </source>
</evidence>
<dbReference type="GO" id="GO:0051301">
    <property type="term" value="P:cell division"/>
    <property type="evidence" value="ECO:0007669"/>
    <property type="project" value="UniProtKB-KW"/>
</dbReference>
<feature type="transmembrane region" description="Helical" evidence="21">
    <location>
        <begin position="62"/>
        <end position="82"/>
    </location>
</feature>
<dbReference type="InterPro" id="IPR001182">
    <property type="entry name" value="FtsW/RodA"/>
</dbReference>
<comment type="caution">
    <text evidence="22">The sequence shown here is derived from an EMBL/GenBank/DDBJ whole genome shotgun (WGS) entry which is preliminary data.</text>
</comment>
<keyword evidence="8" id="KW-0133">Cell shape</keyword>
<keyword evidence="7 21" id="KW-0812">Transmembrane</keyword>
<feature type="transmembrane region" description="Helical" evidence="21">
    <location>
        <begin position="321"/>
        <end position="346"/>
    </location>
</feature>
<dbReference type="GO" id="GO:0015648">
    <property type="term" value="F:lipid-linked peptidoglycan transporter activity"/>
    <property type="evidence" value="ECO:0007669"/>
    <property type="project" value="TreeGrafter"/>
</dbReference>
<evidence type="ECO:0000256" key="16">
    <source>
        <dbReference type="ARBA" id="ARBA00038053"/>
    </source>
</evidence>
<evidence type="ECO:0000313" key="22">
    <source>
        <dbReference type="EMBL" id="PIR92995.1"/>
    </source>
</evidence>
<evidence type="ECO:0000256" key="9">
    <source>
        <dbReference type="ARBA" id="ARBA00022984"/>
    </source>
</evidence>
<dbReference type="GO" id="GO:0008360">
    <property type="term" value="P:regulation of cell shape"/>
    <property type="evidence" value="ECO:0007669"/>
    <property type="project" value="UniProtKB-KW"/>
</dbReference>
<evidence type="ECO:0000256" key="14">
    <source>
        <dbReference type="ARBA" id="ARBA00032370"/>
    </source>
</evidence>
<evidence type="ECO:0000256" key="18">
    <source>
        <dbReference type="ARBA" id="ARBA00041418"/>
    </source>
</evidence>
<evidence type="ECO:0000256" key="17">
    <source>
        <dbReference type="ARBA" id="ARBA00041185"/>
    </source>
</evidence>
<dbReference type="NCBIfam" id="TIGR02614">
    <property type="entry name" value="ftsW"/>
    <property type="match status" value="1"/>
</dbReference>
<gene>
    <name evidence="22" type="primary">ftsW</name>
    <name evidence="22" type="ORF">COT99_03185</name>
</gene>
<dbReference type="GO" id="GO:0005886">
    <property type="term" value="C:plasma membrane"/>
    <property type="evidence" value="ECO:0007669"/>
    <property type="project" value="UniProtKB-SubCell"/>
</dbReference>
<reference evidence="23" key="1">
    <citation type="submission" date="2017-09" db="EMBL/GenBank/DDBJ databases">
        <title>Depth-based differentiation of microbial function through sediment-hosted aquifers and enrichment of novel symbionts in the deep terrestrial subsurface.</title>
        <authorList>
            <person name="Probst A.J."/>
            <person name="Ladd B."/>
            <person name="Jarett J.K."/>
            <person name="Geller-Mcgrath D.E."/>
            <person name="Sieber C.M.K."/>
            <person name="Emerson J.B."/>
            <person name="Anantharaman K."/>
            <person name="Thomas B.C."/>
            <person name="Malmstrom R."/>
            <person name="Stieglmeier M."/>
            <person name="Klingl A."/>
            <person name="Woyke T."/>
            <person name="Ryan C.M."/>
            <person name="Banfield J.F."/>
        </authorList>
    </citation>
    <scope>NUCLEOTIDE SEQUENCE [LARGE SCALE GENOMIC DNA]</scope>
</reference>
<keyword evidence="12" id="KW-0131">Cell cycle</keyword>
<keyword evidence="9" id="KW-0573">Peptidoglycan synthesis</keyword>
<feature type="transmembrane region" description="Helical" evidence="21">
    <location>
        <begin position="159"/>
        <end position="178"/>
    </location>
</feature>
<evidence type="ECO:0000256" key="15">
    <source>
        <dbReference type="ARBA" id="ARBA00033270"/>
    </source>
</evidence>
<feature type="transmembrane region" description="Helical" evidence="21">
    <location>
        <begin position="283"/>
        <end position="309"/>
    </location>
</feature>
<evidence type="ECO:0000256" key="6">
    <source>
        <dbReference type="ARBA" id="ARBA00022679"/>
    </source>
</evidence>
<comment type="pathway">
    <text evidence="2">Cell wall biogenesis; peptidoglycan biosynthesis.</text>
</comment>
<dbReference type="Proteomes" id="UP000228626">
    <property type="component" value="Unassembled WGS sequence"/>
</dbReference>
<evidence type="ECO:0000256" key="10">
    <source>
        <dbReference type="ARBA" id="ARBA00022989"/>
    </source>
</evidence>
<organism evidence="22 23">
    <name type="scientific">Candidatus Falkowbacteria bacterium CG10_big_fil_rev_8_21_14_0_10_43_10</name>
    <dbReference type="NCBI Taxonomy" id="1974567"/>
    <lineage>
        <taxon>Bacteria</taxon>
        <taxon>Candidatus Falkowiibacteriota</taxon>
    </lineage>
</organism>
<protein>
    <recommendedName>
        <fullName evidence="17">Probable peptidoglycan glycosyltransferase FtsW</fullName>
        <ecNumber evidence="19">2.4.99.28</ecNumber>
    </recommendedName>
    <alternativeName>
        <fullName evidence="18">Cell division protein FtsW</fullName>
    </alternativeName>
    <alternativeName>
        <fullName evidence="15">Cell wall polymerase</fullName>
    </alternativeName>
    <alternativeName>
        <fullName evidence="14">Peptidoglycan polymerase</fullName>
    </alternativeName>
</protein>
<evidence type="ECO:0000256" key="1">
    <source>
        <dbReference type="ARBA" id="ARBA00004651"/>
    </source>
</evidence>
<evidence type="ECO:0000256" key="4">
    <source>
        <dbReference type="ARBA" id="ARBA00022618"/>
    </source>
</evidence>
<dbReference type="GO" id="GO:0032153">
    <property type="term" value="C:cell division site"/>
    <property type="evidence" value="ECO:0007669"/>
    <property type="project" value="TreeGrafter"/>
</dbReference>
<evidence type="ECO:0000256" key="20">
    <source>
        <dbReference type="ARBA" id="ARBA00049902"/>
    </source>
</evidence>
<keyword evidence="3" id="KW-1003">Cell membrane</keyword>
<feature type="transmembrane region" description="Helical" evidence="21">
    <location>
        <begin position="123"/>
        <end position="147"/>
    </location>
</feature>
<dbReference type="PANTHER" id="PTHR30474">
    <property type="entry name" value="CELL CYCLE PROTEIN"/>
    <property type="match status" value="1"/>
</dbReference>
<keyword evidence="11 21" id="KW-0472">Membrane</keyword>
<evidence type="ECO:0000256" key="5">
    <source>
        <dbReference type="ARBA" id="ARBA00022676"/>
    </source>
</evidence>
<dbReference type="GO" id="GO:0009252">
    <property type="term" value="P:peptidoglycan biosynthetic process"/>
    <property type="evidence" value="ECO:0007669"/>
    <property type="project" value="UniProtKB-KW"/>
</dbReference>
<dbReference type="EC" id="2.4.99.28" evidence="19"/>
<keyword evidence="4" id="KW-0132">Cell division</keyword>
<accession>A0A2H0V1R8</accession>
<evidence type="ECO:0000256" key="19">
    <source>
        <dbReference type="ARBA" id="ARBA00044770"/>
    </source>
</evidence>
<keyword evidence="10 21" id="KW-1133">Transmembrane helix</keyword>